<dbReference type="AlphaFoldDB" id="A0A822YPR9"/>
<proteinExistence type="predicted"/>
<evidence type="ECO:0000313" key="2">
    <source>
        <dbReference type="Proteomes" id="UP000607653"/>
    </source>
</evidence>
<sequence>MYLVRNPVQMKRLISLCDHLIEQVETPLPKCRIGGGFSSFSFYILLAVFCSPQILAFSEAEEESFRFLSFKIRQWRIHGFFAEDWTDGIR</sequence>
<keyword evidence="2" id="KW-1185">Reference proteome</keyword>
<name>A0A822YPR9_NELNU</name>
<evidence type="ECO:0000313" key="1">
    <source>
        <dbReference type="EMBL" id="DAD32826.1"/>
    </source>
</evidence>
<reference evidence="1 2" key="1">
    <citation type="journal article" date="2020" name="Mol. Biol. Evol.">
        <title>Distinct Expression and Methylation Patterns for Genes with Different Fates following a Single Whole-Genome Duplication in Flowering Plants.</title>
        <authorList>
            <person name="Shi T."/>
            <person name="Rahmani R.S."/>
            <person name="Gugger P.F."/>
            <person name="Wang M."/>
            <person name="Li H."/>
            <person name="Zhang Y."/>
            <person name="Li Z."/>
            <person name="Wang Q."/>
            <person name="Van de Peer Y."/>
            <person name="Marchal K."/>
            <person name="Chen J."/>
        </authorList>
    </citation>
    <scope>NUCLEOTIDE SEQUENCE [LARGE SCALE GENOMIC DNA]</scope>
    <source>
        <tissue evidence="1">Leaf</tissue>
    </source>
</reference>
<gene>
    <name evidence="1" type="ORF">HUJ06_011677</name>
</gene>
<organism evidence="1 2">
    <name type="scientific">Nelumbo nucifera</name>
    <name type="common">Sacred lotus</name>
    <dbReference type="NCBI Taxonomy" id="4432"/>
    <lineage>
        <taxon>Eukaryota</taxon>
        <taxon>Viridiplantae</taxon>
        <taxon>Streptophyta</taxon>
        <taxon>Embryophyta</taxon>
        <taxon>Tracheophyta</taxon>
        <taxon>Spermatophyta</taxon>
        <taxon>Magnoliopsida</taxon>
        <taxon>Proteales</taxon>
        <taxon>Nelumbonaceae</taxon>
        <taxon>Nelumbo</taxon>
    </lineage>
</organism>
<dbReference type="EMBL" id="DUZY01000003">
    <property type="protein sequence ID" value="DAD32826.1"/>
    <property type="molecule type" value="Genomic_DNA"/>
</dbReference>
<protein>
    <submittedName>
        <fullName evidence="1">Uncharacterized protein</fullName>
    </submittedName>
</protein>
<accession>A0A822YPR9</accession>
<comment type="caution">
    <text evidence="1">The sequence shown here is derived from an EMBL/GenBank/DDBJ whole genome shotgun (WGS) entry which is preliminary data.</text>
</comment>
<dbReference type="Proteomes" id="UP000607653">
    <property type="component" value="Unassembled WGS sequence"/>
</dbReference>